<evidence type="ECO:0000313" key="2">
    <source>
        <dbReference type="EMBL" id="RAY10659.1"/>
    </source>
</evidence>
<sequence length="171" mass="19412">MPFPWEVVVSSAGGATATLLGVATGAVLSTRAQRRHWSRDRQIDACKAIIVESTRCQLALRRRWKHGEEVDWTAWNEALALIWLVGTSEVIAAAYRMDEIFWTRRAQIDHGERADETAWGQARNEMESARLEFINATRSSVLRTRDQLTEKPVARPPLPSPSQELHRQARP</sequence>
<organism evidence="2 3">
    <name type="scientific">Actinomadura craniellae</name>
    <dbReference type="NCBI Taxonomy" id="2231787"/>
    <lineage>
        <taxon>Bacteria</taxon>
        <taxon>Bacillati</taxon>
        <taxon>Actinomycetota</taxon>
        <taxon>Actinomycetes</taxon>
        <taxon>Streptosporangiales</taxon>
        <taxon>Thermomonosporaceae</taxon>
        <taxon>Actinomadura</taxon>
    </lineage>
</organism>
<name>A0A365GV37_9ACTN</name>
<feature type="region of interest" description="Disordered" evidence="1">
    <location>
        <begin position="145"/>
        <end position="171"/>
    </location>
</feature>
<evidence type="ECO:0000313" key="3">
    <source>
        <dbReference type="Proteomes" id="UP000251891"/>
    </source>
</evidence>
<reference evidence="2 3" key="1">
    <citation type="submission" date="2018-06" db="EMBL/GenBank/DDBJ databases">
        <title>Actinomadura craniellae sp. nov. isolated from marine sponge Craniella sp.</title>
        <authorList>
            <person name="Li L."/>
            <person name="Xu Q.H."/>
            <person name="Lin H.W."/>
            <person name="Lu Y.H."/>
        </authorList>
    </citation>
    <scope>NUCLEOTIDE SEQUENCE [LARGE SCALE GENOMIC DNA]</scope>
    <source>
        <strain evidence="2 3">LHW63021</strain>
    </source>
</reference>
<dbReference type="EMBL" id="QLYX01000027">
    <property type="protein sequence ID" value="RAY10659.1"/>
    <property type="molecule type" value="Genomic_DNA"/>
</dbReference>
<gene>
    <name evidence="2" type="ORF">DPM19_34455</name>
</gene>
<evidence type="ECO:0000256" key="1">
    <source>
        <dbReference type="SAM" id="MobiDB-lite"/>
    </source>
</evidence>
<keyword evidence="3" id="KW-1185">Reference proteome</keyword>
<proteinExistence type="predicted"/>
<dbReference type="AlphaFoldDB" id="A0A365GV37"/>
<protein>
    <submittedName>
        <fullName evidence="2">Uncharacterized protein</fullName>
    </submittedName>
</protein>
<dbReference type="Proteomes" id="UP000251891">
    <property type="component" value="Unassembled WGS sequence"/>
</dbReference>
<comment type="caution">
    <text evidence="2">The sequence shown here is derived from an EMBL/GenBank/DDBJ whole genome shotgun (WGS) entry which is preliminary data.</text>
</comment>
<accession>A0A365GV37</accession>